<dbReference type="Proteomes" id="UP000069902">
    <property type="component" value="Chromosome cPNK"/>
</dbReference>
<dbReference type="PATRIC" id="fig|389348.3.peg.2338"/>
<organism evidence="1 2">
    <name type="scientific">Candidatus Protochlamydia naegleriophila</name>
    <dbReference type="NCBI Taxonomy" id="389348"/>
    <lineage>
        <taxon>Bacteria</taxon>
        <taxon>Pseudomonadati</taxon>
        <taxon>Chlamydiota</taxon>
        <taxon>Chlamydiia</taxon>
        <taxon>Parachlamydiales</taxon>
        <taxon>Parachlamydiaceae</taxon>
        <taxon>Candidatus Protochlamydia</taxon>
    </lineage>
</organism>
<accession>A0A0U5JI73</accession>
<evidence type="ECO:0000313" key="1">
    <source>
        <dbReference type="EMBL" id="CUI17685.1"/>
    </source>
</evidence>
<keyword evidence="2" id="KW-1185">Reference proteome</keyword>
<reference evidence="2" key="1">
    <citation type="submission" date="2015-09" db="EMBL/GenBank/DDBJ databases">
        <authorList>
            <person name="Bertelli C."/>
        </authorList>
    </citation>
    <scope>NUCLEOTIDE SEQUENCE [LARGE SCALE GENOMIC DNA]</scope>
    <source>
        <strain evidence="2">KNic</strain>
    </source>
</reference>
<proteinExistence type="predicted"/>
<dbReference type="EMBL" id="LN879502">
    <property type="protein sequence ID" value="CUI17685.1"/>
    <property type="molecule type" value="Genomic_DNA"/>
</dbReference>
<dbReference type="InParanoid" id="A0A0U5JI73"/>
<dbReference type="AlphaFoldDB" id="A0A0U5JI73"/>
<name>A0A0U5JI73_9BACT</name>
<gene>
    <name evidence="1" type="ORF">PNK_2081</name>
</gene>
<sequence>MVLLMNYLVSVVEGECFNNTAKSIMDHLNRVEYCLEFERKFENKTKTDLDQALLMIPLMIEHLSSAPLYQSENFLGMCIGRIILLGKIEQKVQAIREFMHPVISYPVKKKECVLRKLDDTLPALKTRIQKLVSGLIGSYRLPFGSFDAWNSYYHSVETSLNGETKSLRQAKVKQVEIFHLLADKFGEEDVEIAGSNTLGGSDELHAAISYSRILSELLLVPGIRKEVVQFLLERVNQAKQIALKTTYITHMEKNKSAHARQAYFSDLLKLVYDGKYFTLDKLNQIYKLSLSNCPIPAEVVLGDVCHDLVKMIADLKVGDKRIFCAGTTSHQVLIEIECNQEQEFFYTILNTGEGSDINLEDDDNSDDQEFAKPITYGHLKRETFTHEFFTKLMGYSYNKRATIEDFYEFHWSQLITKAKGVIDYEYSPMVRSQYFEICTYAIFDEWVDSHLLETEITEKERIKVRNALSKQAQAIETIYSQAIKKKSATQKVSEMPKRIPNMLKQAFRLRRLCEKYQNNLDKEDGEESEDIEMNMV</sequence>
<dbReference type="KEGG" id="pnl:PNK_2081"/>
<protein>
    <submittedName>
        <fullName evidence="1">Uncharacterized protein</fullName>
    </submittedName>
</protein>
<evidence type="ECO:0000313" key="2">
    <source>
        <dbReference type="Proteomes" id="UP000069902"/>
    </source>
</evidence>